<evidence type="ECO:0000256" key="9">
    <source>
        <dbReference type="SAM" id="Phobius"/>
    </source>
</evidence>
<dbReference type="Proteomes" id="UP001457282">
    <property type="component" value="Unassembled WGS sequence"/>
</dbReference>
<dbReference type="AlphaFoldDB" id="A0AAW1WPV8"/>
<proteinExistence type="inferred from homology"/>
<keyword evidence="6 9" id="KW-1133">Transmembrane helix</keyword>
<feature type="transmembrane region" description="Helical" evidence="9">
    <location>
        <begin position="20"/>
        <end position="36"/>
    </location>
</feature>
<evidence type="ECO:0000256" key="5">
    <source>
        <dbReference type="ARBA" id="ARBA00022792"/>
    </source>
</evidence>
<dbReference type="GO" id="GO:0005743">
    <property type="term" value="C:mitochondrial inner membrane"/>
    <property type="evidence" value="ECO:0007669"/>
    <property type="project" value="UniProtKB-SubCell"/>
</dbReference>
<dbReference type="InterPro" id="IPR008432">
    <property type="entry name" value="COX5C"/>
</dbReference>
<reference evidence="10 11" key="1">
    <citation type="journal article" date="2023" name="G3 (Bethesda)">
        <title>A chromosome-length genome assembly and annotation of blackberry (Rubus argutus, cv. 'Hillquist').</title>
        <authorList>
            <person name="Bruna T."/>
            <person name="Aryal R."/>
            <person name="Dudchenko O."/>
            <person name="Sargent D.J."/>
            <person name="Mead D."/>
            <person name="Buti M."/>
            <person name="Cavallini A."/>
            <person name="Hytonen T."/>
            <person name="Andres J."/>
            <person name="Pham M."/>
            <person name="Weisz D."/>
            <person name="Mascagni F."/>
            <person name="Usai G."/>
            <person name="Natali L."/>
            <person name="Bassil N."/>
            <person name="Fernandez G.E."/>
            <person name="Lomsadze A."/>
            <person name="Armour M."/>
            <person name="Olukolu B."/>
            <person name="Poorten T."/>
            <person name="Britton C."/>
            <person name="Davik J."/>
            <person name="Ashrafi H."/>
            <person name="Aiden E.L."/>
            <person name="Borodovsky M."/>
            <person name="Worthington M."/>
        </authorList>
    </citation>
    <scope>NUCLEOTIDE SEQUENCE [LARGE SCALE GENOMIC DNA]</scope>
    <source>
        <strain evidence="10">PI 553951</strain>
    </source>
</reference>
<evidence type="ECO:0000256" key="2">
    <source>
        <dbReference type="ARBA" id="ARBA00004273"/>
    </source>
</evidence>
<gene>
    <name evidence="10" type="ORF">M0R45_033662</name>
</gene>
<evidence type="ECO:0008006" key="12">
    <source>
        <dbReference type="Google" id="ProtNLM"/>
    </source>
</evidence>
<evidence type="ECO:0000313" key="11">
    <source>
        <dbReference type="Proteomes" id="UP001457282"/>
    </source>
</evidence>
<keyword evidence="7" id="KW-0496">Mitochondrion</keyword>
<evidence type="ECO:0000256" key="8">
    <source>
        <dbReference type="ARBA" id="ARBA00023136"/>
    </source>
</evidence>
<keyword evidence="5" id="KW-0999">Mitochondrion inner membrane</keyword>
<dbReference type="EMBL" id="JBEDUW010000006">
    <property type="protein sequence ID" value="KAK9925335.1"/>
    <property type="molecule type" value="Genomic_DNA"/>
</dbReference>
<evidence type="ECO:0000256" key="6">
    <source>
        <dbReference type="ARBA" id="ARBA00022989"/>
    </source>
</evidence>
<keyword evidence="4 9" id="KW-0812">Transmembrane</keyword>
<sequence>MGAPKIAHAAYKGPSIMKEIFYGISLGLAAGFLWKMHQWSEQRKRKEFYDLLDAGRITTVVGEEDE</sequence>
<evidence type="ECO:0000256" key="4">
    <source>
        <dbReference type="ARBA" id="ARBA00022692"/>
    </source>
</evidence>
<protein>
    <recommendedName>
        <fullName evidence="12">Cytochrome c oxidase subunit 5C</fullName>
    </recommendedName>
</protein>
<comment type="similarity">
    <text evidence="3">Belongs to the cytochrome c oxidase subunit 5C family.</text>
</comment>
<dbReference type="PANTHER" id="PTHR34372:SF2">
    <property type="entry name" value="CYTOCHROME C OXIDASE SUBUNIT 5C-2-RELATED"/>
    <property type="match status" value="1"/>
</dbReference>
<comment type="function">
    <text evidence="1">This protein is one of the nuclear-coded polypeptide chains of cytochrome c oxidase, the terminal oxidase in mitochondrial electron transport.</text>
</comment>
<evidence type="ECO:0000313" key="10">
    <source>
        <dbReference type="EMBL" id="KAK9925335.1"/>
    </source>
</evidence>
<dbReference type="PANTHER" id="PTHR34372">
    <property type="entry name" value="CYTOCHROME C OXIDASE SUBUNIT 5C-2-RELATED"/>
    <property type="match status" value="1"/>
</dbReference>
<name>A0AAW1WPV8_RUBAR</name>
<evidence type="ECO:0000256" key="1">
    <source>
        <dbReference type="ARBA" id="ARBA00002480"/>
    </source>
</evidence>
<organism evidence="10 11">
    <name type="scientific">Rubus argutus</name>
    <name type="common">Southern blackberry</name>
    <dbReference type="NCBI Taxonomy" id="59490"/>
    <lineage>
        <taxon>Eukaryota</taxon>
        <taxon>Viridiplantae</taxon>
        <taxon>Streptophyta</taxon>
        <taxon>Embryophyta</taxon>
        <taxon>Tracheophyta</taxon>
        <taxon>Spermatophyta</taxon>
        <taxon>Magnoliopsida</taxon>
        <taxon>eudicotyledons</taxon>
        <taxon>Gunneridae</taxon>
        <taxon>Pentapetalae</taxon>
        <taxon>rosids</taxon>
        <taxon>fabids</taxon>
        <taxon>Rosales</taxon>
        <taxon>Rosaceae</taxon>
        <taxon>Rosoideae</taxon>
        <taxon>Rosoideae incertae sedis</taxon>
        <taxon>Rubus</taxon>
    </lineage>
</organism>
<evidence type="ECO:0000256" key="3">
    <source>
        <dbReference type="ARBA" id="ARBA00009591"/>
    </source>
</evidence>
<comment type="subcellular location">
    <subcellularLocation>
        <location evidence="2">Mitochondrion inner membrane</location>
    </subcellularLocation>
</comment>
<evidence type="ECO:0000256" key="7">
    <source>
        <dbReference type="ARBA" id="ARBA00023128"/>
    </source>
</evidence>
<comment type="caution">
    <text evidence="10">The sequence shown here is derived from an EMBL/GenBank/DDBJ whole genome shotgun (WGS) entry which is preliminary data.</text>
</comment>
<accession>A0AAW1WPV8</accession>
<keyword evidence="11" id="KW-1185">Reference proteome</keyword>
<keyword evidence="8 9" id="KW-0472">Membrane</keyword>